<gene>
    <name evidence="3" type="ORF">C5Y96_00740</name>
</gene>
<organism evidence="3 4">
    <name type="scientific">Blastopirellula marina</name>
    <dbReference type="NCBI Taxonomy" id="124"/>
    <lineage>
        <taxon>Bacteria</taxon>
        <taxon>Pseudomonadati</taxon>
        <taxon>Planctomycetota</taxon>
        <taxon>Planctomycetia</taxon>
        <taxon>Pirellulales</taxon>
        <taxon>Pirellulaceae</taxon>
        <taxon>Blastopirellula</taxon>
    </lineage>
</organism>
<keyword evidence="1" id="KW-0812">Transmembrane</keyword>
<dbReference type="PANTHER" id="PTHR30093:SF2">
    <property type="entry name" value="TYPE II SECRETION SYSTEM PROTEIN H"/>
    <property type="match status" value="1"/>
</dbReference>
<keyword evidence="1" id="KW-1133">Transmembrane helix</keyword>
<dbReference type="Gene3D" id="3.30.700.10">
    <property type="entry name" value="Glycoprotein, Type 4 Pilin"/>
    <property type="match status" value="1"/>
</dbReference>
<evidence type="ECO:0000259" key="2">
    <source>
        <dbReference type="Pfam" id="PF07596"/>
    </source>
</evidence>
<dbReference type="Proteomes" id="UP000240009">
    <property type="component" value="Unassembled WGS sequence"/>
</dbReference>
<feature type="transmembrane region" description="Helical" evidence="1">
    <location>
        <begin position="6"/>
        <end position="30"/>
    </location>
</feature>
<dbReference type="EMBL" id="PUIA01000003">
    <property type="protein sequence ID" value="PQO41272.1"/>
    <property type="molecule type" value="Genomic_DNA"/>
</dbReference>
<name>A0A2S8G9X8_9BACT</name>
<proteinExistence type="predicted"/>
<dbReference type="InterPro" id="IPR011453">
    <property type="entry name" value="DUF1559"/>
</dbReference>
<dbReference type="NCBIfam" id="TIGR02532">
    <property type="entry name" value="IV_pilin_GFxxxE"/>
    <property type="match status" value="1"/>
</dbReference>
<evidence type="ECO:0000313" key="3">
    <source>
        <dbReference type="EMBL" id="PQO41272.1"/>
    </source>
</evidence>
<keyword evidence="1" id="KW-0472">Membrane</keyword>
<accession>A0A2S8G9X8</accession>
<dbReference type="OrthoDB" id="282726at2"/>
<reference evidence="3 4" key="1">
    <citation type="submission" date="2018-02" db="EMBL/GenBank/DDBJ databases">
        <title>Comparative genomes isolates from brazilian mangrove.</title>
        <authorList>
            <person name="Araujo J.E."/>
            <person name="Taketani R.G."/>
            <person name="Silva M.C.P."/>
            <person name="Loureco M.V."/>
            <person name="Andreote F.D."/>
        </authorList>
    </citation>
    <scope>NUCLEOTIDE SEQUENCE [LARGE SCALE GENOMIC DNA]</scope>
    <source>
        <strain evidence="3 4">HEX-2 MGV</strain>
    </source>
</reference>
<feature type="domain" description="DUF1559" evidence="2">
    <location>
        <begin position="31"/>
        <end position="274"/>
    </location>
</feature>
<dbReference type="AlphaFoldDB" id="A0A2S8G9X8"/>
<dbReference type="InterPro" id="IPR012902">
    <property type="entry name" value="N_methyl_site"/>
</dbReference>
<comment type="caution">
    <text evidence="3">The sequence shown here is derived from an EMBL/GenBank/DDBJ whole genome shotgun (WGS) entry which is preliminary data.</text>
</comment>
<evidence type="ECO:0000256" key="1">
    <source>
        <dbReference type="SAM" id="Phobius"/>
    </source>
</evidence>
<dbReference type="InterPro" id="IPR027558">
    <property type="entry name" value="Pre_pil_HX9DG_C"/>
</dbReference>
<protein>
    <submittedName>
        <fullName evidence="3">Prepilin-type cleavage/methylation domain-containing protein</fullName>
    </submittedName>
</protein>
<dbReference type="Pfam" id="PF07963">
    <property type="entry name" value="N_methyl"/>
    <property type="match status" value="1"/>
</dbReference>
<dbReference type="InterPro" id="IPR045584">
    <property type="entry name" value="Pilin-like"/>
</dbReference>
<dbReference type="Pfam" id="PF07596">
    <property type="entry name" value="SBP_bac_10"/>
    <property type="match status" value="1"/>
</dbReference>
<dbReference type="PANTHER" id="PTHR30093">
    <property type="entry name" value="GENERAL SECRETION PATHWAY PROTEIN G"/>
    <property type="match status" value="1"/>
</dbReference>
<dbReference type="NCBIfam" id="TIGR04294">
    <property type="entry name" value="pre_pil_HX9DG"/>
    <property type="match status" value="1"/>
</dbReference>
<dbReference type="SUPFAM" id="SSF54523">
    <property type="entry name" value="Pili subunits"/>
    <property type="match status" value="1"/>
</dbReference>
<sequence length="292" mass="31237">MRKTHAFTLVELLVVIAIIGVLIALLLPAVQQAREAARRMQCTNGEKQIILAMHNYESSFKVFPTGRLGCDGACSPTNGPGTSGFVLLLPFLEENNLYELFAPYGPDSNFPGNLPTSTLSIRPAAFVCPSSTMPETVNSGSKDWATSSYALVSGHYGPSQGIGSKVKWENSGMFVYRDSFGVQDAVDGLSNVMFVGEVIDGHLSNHINRWTTAGRHLDSLRSTENPVNTPPGQGVTTSPYGEALNGAFGSRHPGGGNFAFGDGSVHFIPETINLTTYKLLGQRASGQPKTIN</sequence>
<dbReference type="RefSeq" id="WP_105349639.1">
    <property type="nucleotide sequence ID" value="NZ_PUIA01000003.1"/>
</dbReference>
<evidence type="ECO:0000313" key="4">
    <source>
        <dbReference type="Proteomes" id="UP000240009"/>
    </source>
</evidence>